<dbReference type="PIRSF" id="PIRSF030333">
    <property type="entry name" value="UCP030333_Alba"/>
    <property type="match status" value="1"/>
</dbReference>
<dbReference type="EMBL" id="KI394767">
    <property type="protein sequence ID" value="ERN01401.1"/>
    <property type="molecule type" value="Genomic_DNA"/>
</dbReference>
<dbReference type="InterPro" id="IPR002775">
    <property type="entry name" value="DNA/RNA-bd_Alba-like"/>
</dbReference>
<evidence type="ECO:0000313" key="2">
    <source>
        <dbReference type="EMBL" id="ERN01401.1"/>
    </source>
</evidence>
<dbReference type="Gene3D" id="3.30.110.20">
    <property type="entry name" value="Alba-like domain"/>
    <property type="match status" value="1"/>
</dbReference>
<dbReference type="GO" id="GO:0003723">
    <property type="term" value="F:RNA binding"/>
    <property type="evidence" value="ECO:0000318"/>
    <property type="project" value="GO_Central"/>
</dbReference>
<name>W1P1F5_AMBTC</name>
<evidence type="ECO:0000313" key="3">
    <source>
        <dbReference type="Proteomes" id="UP000017836"/>
    </source>
</evidence>
<dbReference type="AlphaFoldDB" id="W1P1F5"/>
<dbReference type="SUPFAM" id="SSF82704">
    <property type="entry name" value="AlbA-like"/>
    <property type="match status" value="1"/>
</dbReference>
<feature type="domain" description="DNA/RNA-binding protein Alba-like" evidence="1">
    <location>
        <begin position="23"/>
        <end position="83"/>
    </location>
</feature>
<keyword evidence="3" id="KW-1185">Reference proteome</keyword>
<dbReference type="Pfam" id="PF01918">
    <property type="entry name" value="Alba"/>
    <property type="match status" value="1"/>
</dbReference>
<dbReference type="PANTHER" id="PTHR31947">
    <property type="entry name" value="DNA/RNA-BINDING PROTEIN ALBA 3"/>
    <property type="match status" value="1"/>
</dbReference>
<evidence type="ECO:0000259" key="1">
    <source>
        <dbReference type="Pfam" id="PF01918"/>
    </source>
</evidence>
<reference evidence="3" key="1">
    <citation type="journal article" date="2013" name="Science">
        <title>The Amborella genome and the evolution of flowering plants.</title>
        <authorList>
            <consortium name="Amborella Genome Project"/>
        </authorList>
    </citation>
    <scope>NUCLEOTIDE SEQUENCE [LARGE SCALE GENOMIC DNA]</scope>
</reference>
<dbReference type="Proteomes" id="UP000017836">
    <property type="component" value="Unassembled WGS sequence"/>
</dbReference>
<proteinExistence type="predicted"/>
<dbReference type="InterPro" id="IPR036882">
    <property type="entry name" value="Alba-like_dom_sf"/>
</dbReference>
<protein>
    <recommendedName>
        <fullName evidence="1">DNA/RNA-binding protein Alba-like domain-containing protein</fullName>
    </recommendedName>
</protein>
<dbReference type="OMA" id="CDNRRNQ"/>
<organism evidence="2 3">
    <name type="scientific">Amborella trichopoda</name>
    <dbReference type="NCBI Taxonomy" id="13333"/>
    <lineage>
        <taxon>Eukaryota</taxon>
        <taxon>Viridiplantae</taxon>
        <taxon>Streptophyta</taxon>
        <taxon>Embryophyta</taxon>
        <taxon>Tracheophyta</taxon>
        <taxon>Spermatophyta</taxon>
        <taxon>Magnoliopsida</taxon>
        <taxon>Amborellales</taxon>
        <taxon>Amborellaceae</taxon>
        <taxon>Amborella</taxon>
    </lineage>
</organism>
<dbReference type="HOGENOM" id="CLU_122141_1_0_1"/>
<dbReference type="Gramene" id="ERN01401">
    <property type="protein sequence ID" value="ERN01401"/>
    <property type="gene ID" value="AMTR_s00002p00263340"/>
</dbReference>
<sequence length="131" mass="14208">MAGGGAVPASAAKRESNCDNRRNQITVARNKPILFYVDVAKRRLKHNDEVVISGLGTAITSVVMISEILTNNGFAFQKKILTSRISMIDGNTGRVIQKARMEVVLGKTENFNQVLGQGSASPESPEAYENE</sequence>
<gene>
    <name evidence="2" type="ORF">AMTR_s00002p00263340</name>
</gene>
<accession>W1P1F5</accession>
<dbReference type="OrthoDB" id="1699369at2759"/>
<dbReference type="PANTHER" id="PTHR31947:SF36">
    <property type="entry name" value="DNA_RNA-BINDING PROTEIN ALBA-LIKE DOMAIN-CONTAINING PROTEIN"/>
    <property type="match status" value="1"/>
</dbReference>
<dbReference type="InterPro" id="IPR014560">
    <property type="entry name" value="UCP030333_Alba"/>
</dbReference>
<dbReference type="GO" id="GO:0005634">
    <property type="term" value="C:nucleus"/>
    <property type="evidence" value="ECO:0000318"/>
    <property type="project" value="GO_Central"/>
</dbReference>